<name>A0A8S4N2T4_OWEFU</name>
<dbReference type="Proteomes" id="UP000749559">
    <property type="component" value="Unassembled WGS sequence"/>
</dbReference>
<dbReference type="PANTHER" id="PTHR11049:SF24">
    <property type="entry name" value="CYTOSOLIC ACYL COENZYME A THIOESTER HYDROLASE"/>
    <property type="match status" value="1"/>
</dbReference>
<dbReference type="EMBL" id="CAIIXF020000001">
    <property type="protein sequence ID" value="CAH1775378.1"/>
    <property type="molecule type" value="Genomic_DNA"/>
</dbReference>
<dbReference type="SUPFAM" id="SSF54637">
    <property type="entry name" value="Thioesterase/thiol ester dehydrase-isomerase"/>
    <property type="match status" value="2"/>
</dbReference>
<dbReference type="InterPro" id="IPR040170">
    <property type="entry name" value="Cytosol_ACT"/>
</dbReference>
<proteinExistence type="predicted"/>
<evidence type="ECO:0000313" key="6">
    <source>
        <dbReference type="Proteomes" id="UP000749559"/>
    </source>
</evidence>
<dbReference type="PANTHER" id="PTHR11049">
    <property type="entry name" value="ACYL COENZYME A THIOESTER HYDROLASE"/>
    <property type="match status" value="1"/>
</dbReference>
<evidence type="ECO:0000256" key="1">
    <source>
        <dbReference type="ARBA" id="ARBA00022801"/>
    </source>
</evidence>
<feature type="active site" evidence="2">
    <location>
        <position position="227"/>
    </location>
</feature>
<keyword evidence="6" id="KW-1185">Reference proteome</keyword>
<feature type="domain" description="HotDog ACOT-type" evidence="4">
    <location>
        <begin position="196"/>
        <end position="310"/>
    </location>
</feature>
<comment type="caution">
    <text evidence="5">The sequence shown here is derived from an EMBL/GenBank/DDBJ whole genome shotgun (WGS) entry which is preliminary data.</text>
</comment>
<dbReference type="GO" id="GO:0006637">
    <property type="term" value="P:acyl-CoA metabolic process"/>
    <property type="evidence" value="ECO:0007669"/>
    <property type="project" value="TreeGrafter"/>
</dbReference>
<dbReference type="GO" id="GO:0052816">
    <property type="term" value="F:long-chain fatty acyl-CoA hydrolase activity"/>
    <property type="evidence" value="ECO:0007669"/>
    <property type="project" value="TreeGrafter"/>
</dbReference>
<feature type="active site" evidence="2">
    <location>
        <position position="23"/>
    </location>
</feature>
<organism evidence="5 6">
    <name type="scientific">Owenia fusiformis</name>
    <name type="common">Polychaete worm</name>
    <dbReference type="NCBI Taxonomy" id="6347"/>
    <lineage>
        <taxon>Eukaryota</taxon>
        <taxon>Metazoa</taxon>
        <taxon>Spiralia</taxon>
        <taxon>Lophotrochozoa</taxon>
        <taxon>Annelida</taxon>
        <taxon>Polychaeta</taxon>
        <taxon>Sedentaria</taxon>
        <taxon>Canalipalpata</taxon>
        <taxon>Sabellida</taxon>
        <taxon>Oweniida</taxon>
        <taxon>Oweniidae</taxon>
        <taxon>Owenia</taxon>
    </lineage>
</organism>
<protein>
    <recommendedName>
        <fullName evidence="4">HotDog ACOT-type domain-containing protein</fullName>
    </recommendedName>
</protein>
<dbReference type="InterPro" id="IPR029069">
    <property type="entry name" value="HotDog_dom_sf"/>
</dbReference>
<feature type="compositionally biased region" description="Polar residues" evidence="3">
    <location>
        <begin position="173"/>
        <end position="185"/>
    </location>
</feature>
<accession>A0A8S4N2T4</accession>
<feature type="region of interest" description="Disordered" evidence="3">
    <location>
        <begin position="159"/>
        <end position="192"/>
    </location>
</feature>
<feature type="compositionally biased region" description="Basic and acidic residues" evidence="3">
    <location>
        <begin position="352"/>
        <end position="363"/>
    </location>
</feature>
<feature type="compositionally biased region" description="Basic residues" evidence="3">
    <location>
        <begin position="163"/>
        <end position="172"/>
    </location>
</feature>
<feature type="domain" description="HotDog ACOT-type" evidence="4">
    <location>
        <begin position="7"/>
        <end position="131"/>
    </location>
</feature>
<dbReference type="CDD" id="cd03442">
    <property type="entry name" value="BFIT_BACH"/>
    <property type="match status" value="2"/>
</dbReference>
<dbReference type="Gene3D" id="3.10.129.10">
    <property type="entry name" value="Hotdog Thioesterase"/>
    <property type="match status" value="2"/>
</dbReference>
<gene>
    <name evidence="5" type="ORF">OFUS_LOCUS2690</name>
</gene>
<dbReference type="GO" id="GO:0009062">
    <property type="term" value="P:fatty acid catabolic process"/>
    <property type="evidence" value="ECO:0007669"/>
    <property type="project" value="TreeGrafter"/>
</dbReference>
<feature type="non-terminal residue" evidence="5">
    <location>
        <position position="1"/>
    </location>
</feature>
<evidence type="ECO:0000313" key="5">
    <source>
        <dbReference type="EMBL" id="CAH1775378.1"/>
    </source>
</evidence>
<dbReference type="InterPro" id="IPR006683">
    <property type="entry name" value="Thioestr_dom"/>
</dbReference>
<evidence type="ECO:0000259" key="4">
    <source>
        <dbReference type="PROSITE" id="PS51770"/>
    </source>
</evidence>
<dbReference type="GO" id="GO:0005829">
    <property type="term" value="C:cytosol"/>
    <property type="evidence" value="ECO:0007669"/>
    <property type="project" value="TreeGrafter"/>
</dbReference>
<keyword evidence="1" id="KW-0378">Hydrolase</keyword>
<dbReference type="AlphaFoldDB" id="A0A8S4N2T4"/>
<sequence>THIHDIGMEKVQIARLMLPDDANTAGNVHGGTLLKMIEEAGAIITTRFCNDVPDKDSFDFEPSVTTLARVERTDFINPVHIGNVVQIVAEITYASSHSLECSVSVWGEDILKGVRKLTNRAVLWFVPCSINDPTKIMTVPEMHYSSEAEKEAGLKRYNEQKKARTGALRRNKTLTNMNDDPYNNNEQREPEPYSPRFARSVLIHMIGVSDCTLQGFARGGVIMKLMDECAGLVAKRHCRTPAVTASLDAINFHKKMRLGQVVTIVGQPLFTSNKSMEIEVQVTVESITGGQINKDRACDAFFTFVSLDKQGKPLPTPQLKLQTLEEQQLFEEGKLRYEARKKLRKTNQKSSDTTKKSNIDKSKSATSHLQNGIDVDPTVGAQREKNKELNSKEISPKKPPSPLSCNVVQL</sequence>
<feature type="region of interest" description="Disordered" evidence="3">
    <location>
        <begin position="342"/>
        <end position="410"/>
    </location>
</feature>
<dbReference type="Pfam" id="PF03061">
    <property type="entry name" value="4HBT"/>
    <property type="match status" value="2"/>
</dbReference>
<dbReference type="PROSITE" id="PS51770">
    <property type="entry name" value="HOTDOG_ACOT"/>
    <property type="match status" value="2"/>
</dbReference>
<dbReference type="FunFam" id="3.10.129.10:FF:000010">
    <property type="entry name" value="Cytosolic acyl coenzyme A thioester hydrolase"/>
    <property type="match status" value="1"/>
</dbReference>
<evidence type="ECO:0000256" key="3">
    <source>
        <dbReference type="SAM" id="MobiDB-lite"/>
    </source>
</evidence>
<evidence type="ECO:0000256" key="2">
    <source>
        <dbReference type="PIRSR" id="PIRSR640170-1"/>
    </source>
</evidence>
<reference evidence="5" key="1">
    <citation type="submission" date="2022-03" db="EMBL/GenBank/DDBJ databases">
        <authorList>
            <person name="Martin C."/>
        </authorList>
    </citation>
    <scope>NUCLEOTIDE SEQUENCE</scope>
</reference>
<dbReference type="InterPro" id="IPR033120">
    <property type="entry name" value="HOTDOG_ACOT"/>
</dbReference>
<dbReference type="OrthoDB" id="331699at2759"/>
<feature type="compositionally biased region" description="Basic and acidic residues" evidence="3">
    <location>
        <begin position="382"/>
        <end position="396"/>
    </location>
</feature>